<feature type="region of interest" description="Disordered" evidence="1">
    <location>
        <begin position="72"/>
        <end position="127"/>
    </location>
</feature>
<feature type="compositionally biased region" description="Low complexity" evidence="1">
    <location>
        <begin position="87"/>
        <end position="117"/>
    </location>
</feature>
<accession>A0A6A4WRA1</accession>
<evidence type="ECO:0000313" key="3">
    <source>
        <dbReference type="Proteomes" id="UP000440578"/>
    </source>
</evidence>
<dbReference type="OrthoDB" id="10644961at2759"/>
<proteinExistence type="predicted"/>
<organism evidence="2 3">
    <name type="scientific">Amphibalanus amphitrite</name>
    <name type="common">Striped barnacle</name>
    <name type="synonym">Balanus amphitrite</name>
    <dbReference type="NCBI Taxonomy" id="1232801"/>
    <lineage>
        <taxon>Eukaryota</taxon>
        <taxon>Metazoa</taxon>
        <taxon>Ecdysozoa</taxon>
        <taxon>Arthropoda</taxon>
        <taxon>Crustacea</taxon>
        <taxon>Multicrustacea</taxon>
        <taxon>Cirripedia</taxon>
        <taxon>Thoracica</taxon>
        <taxon>Thoracicalcarea</taxon>
        <taxon>Balanomorpha</taxon>
        <taxon>Balanoidea</taxon>
        <taxon>Balanidae</taxon>
        <taxon>Amphibalaninae</taxon>
        <taxon>Amphibalanus</taxon>
    </lineage>
</organism>
<name>A0A6A4WRA1_AMPAM</name>
<dbReference type="AlphaFoldDB" id="A0A6A4WRA1"/>
<evidence type="ECO:0000313" key="2">
    <source>
        <dbReference type="EMBL" id="KAF0306294.1"/>
    </source>
</evidence>
<dbReference type="Proteomes" id="UP000440578">
    <property type="component" value="Unassembled WGS sequence"/>
</dbReference>
<comment type="caution">
    <text evidence="2">The sequence shown here is derived from an EMBL/GenBank/DDBJ whole genome shotgun (WGS) entry which is preliminary data.</text>
</comment>
<protein>
    <submittedName>
        <fullName evidence="2">Uncharacterized protein</fullName>
    </submittedName>
</protein>
<dbReference type="EMBL" id="VIIS01000674">
    <property type="protein sequence ID" value="KAF0306294.1"/>
    <property type="molecule type" value="Genomic_DNA"/>
</dbReference>
<evidence type="ECO:0000256" key="1">
    <source>
        <dbReference type="SAM" id="MobiDB-lite"/>
    </source>
</evidence>
<gene>
    <name evidence="2" type="ORF">FJT64_022088</name>
</gene>
<sequence>MLGQRVISFRCNIAVLLTGSIALNDGRSPVSTAVLLTGSIALNDGRFSTSTGIVRSSGDTAKGTKTDALALTNSVGPDGAAHGVQHTAASTGSSQQSSSAADVTVGSRVGDVGSSVNVGGGTQTTKS</sequence>
<reference evidence="2 3" key="1">
    <citation type="submission" date="2019-07" db="EMBL/GenBank/DDBJ databases">
        <title>Draft genome assembly of a fouling barnacle, Amphibalanus amphitrite (Darwin, 1854): The first reference genome for Thecostraca.</title>
        <authorList>
            <person name="Kim W."/>
        </authorList>
    </citation>
    <scope>NUCLEOTIDE SEQUENCE [LARGE SCALE GENOMIC DNA]</scope>
    <source>
        <strain evidence="2">SNU_AA5</strain>
        <tissue evidence="2">Soma without cirri and trophi</tissue>
    </source>
</reference>
<feature type="compositionally biased region" description="Gly residues" evidence="1">
    <location>
        <begin position="118"/>
        <end position="127"/>
    </location>
</feature>
<keyword evidence="3" id="KW-1185">Reference proteome</keyword>